<proteinExistence type="predicted"/>
<dbReference type="AlphaFoldDB" id="A0A0A9XUF4"/>
<accession>A0A0A9XUF4</accession>
<feature type="non-terminal residue" evidence="1">
    <location>
        <position position="1"/>
    </location>
</feature>
<dbReference type="EMBL" id="GBHO01021071">
    <property type="protein sequence ID" value="JAG22533.1"/>
    <property type="molecule type" value="Transcribed_RNA"/>
</dbReference>
<reference evidence="1" key="1">
    <citation type="journal article" date="2014" name="PLoS ONE">
        <title>Transcriptome-Based Identification of ABC Transporters in the Western Tarnished Plant Bug Lygus hesperus.</title>
        <authorList>
            <person name="Hull J.J."/>
            <person name="Chaney K."/>
            <person name="Geib S.M."/>
            <person name="Fabrick J.A."/>
            <person name="Brent C.S."/>
            <person name="Walsh D."/>
            <person name="Lavine L.C."/>
        </authorList>
    </citation>
    <scope>NUCLEOTIDE SEQUENCE</scope>
</reference>
<name>A0A0A9XUF4_LYGHE</name>
<organism evidence="1">
    <name type="scientific">Lygus hesperus</name>
    <name type="common">Western plant bug</name>
    <dbReference type="NCBI Taxonomy" id="30085"/>
    <lineage>
        <taxon>Eukaryota</taxon>
        <taxon>Metazoa</taxon>
        <taxon>Ecdysozoa</taxon>
        <taxon>Arthropoda</taxon>
        <taxon>Hexapoda</taxon>
        <taxon>Insecta</taxon>
        <taxon>Pterygota</taxon>
        <taxon>Neoptera</taxon>
        <taxon>Paraneoptera</taxon>
        <taxon>Hemiptera</taxon>
        <taxon>Heteroptera</taxon>
        <taxon>Panheteroptera</taxon>
        <taxon>Cimicomorpha</taxon>
        <taxon>Miridae</taxon>
        <taxon>Mirini</taxon>
        <taxon>Lygus</taxon>
    </lineage>
</organism>
<sequence>VLLRVILGQFPFVNKFCCFQIMPLDGEDGGAERQRTFSKLDKKRVRLLTKLRVTYDMIKKLPENYEIFLARAEVLPGIYREYDSILDEMEDSPDILAANKIDISVLGDQFDKLYYP</sequence>
<evidence type="ECO:0000313" key="1">
    <source>
        <dbReference type="EMBL" id="JAG22533.1"/>
    </source>
</evidence>
<protein>
    <submittedName>
        <fullName evidence="1">Zinc finger matrin-type protein 1</fullName>
    </submittedName>
</protein>
<gene>
    <name evidence="1" type="primary">ZMAT1</name>
    <name evidence="1" type="ORF">CM83_103350</name>
</gene>
<feature type="non-terminal residue" evidence="1">
    <location>
        <position position="116"/>
    </location>
</feature>
<reference evidence="1" key="2">
    <citation type="submission" date="2014-07" db="EMBL/GenBank/DDBJ databases">
        <authorList>
            <person name="Hull J."/>
        </authorList>
    </citation>
    <scope>NUCLEOTIDE SEQUENCE</scope>
</reference>